<feature type="transmembrane region" description="Helical" evidence="1">
    <location>
        <begin position="135"/>
        <end position="156"/>
    </location>
</feature>
<feature type="transmembrane region" description="Helical" evidence="1">
    <location>
        <begin position="77"/>
        <end position="94"/>
    </location>
</feature>
<organism evidence="2 3">
    <name type="scientific">Bacillus methanolicus (strain MGA3 / ATCC 53907)</name>
    <dbReference type="NCBI Taxonomy" id="796606"/>
    <lineage>
        <taxon>Bacteria</taxon>
        <taxon>Bacillati</taxon>
        <taxon>Bacillota</taxon>
        <taxon>Bacilli</taxon>
        <taxon>Bacillales</taxon>
        <taxon>Bacillaceae</taxon>
        <taxon>Bacillus</taxon>
    </lineage>
</organism>
<dbReference type="eggNOG" id="ENOG5031W69">
    <property type="taxonomic scope" value="Bacteria"/>
</dbReference>
<dbReference type="HOGENOM" id="CLU_134873_0_0_9"/>
<accession>I3E8U7</accession>
<dbReference type="Proteomes" id="UP000027602">
    <property type="component" value="Chromosome"/>
</dbReference>
<dbReference type="EMBL" id="CP007739">
    <property type="protein sequence ID" value="AIE60183.1"/>
    <property type="molecule type" value="Genomic_DNA"/>
</dbReference>
<sequence length="167" mass="20300">MIPLPKSFDENEWFVLITLFIMIAFTLYLPRRFPISLTILICLFAIFIANLSDHLFATSITNFYNIMDSRKYELFDYLLYLLYAPFVYLFVYQFEKWNLKGYYILLFLIGWSIVGTVFEWVSHLFKVFHYKEWKIWYSLTAYLITQPLTLLFFTFLKNSYHTNQQSK</sequence>
<feature type="transmembrane region" description="Helical" evidence="1">
    <location>
        <begin position="37"/>
        <end position="57"/>
    </location>
</feature>
<evidence type="ECO:0000313" key="3">
    <source>
        <dbReference type="Proteomes" id="UP000027602"/>
    </source>
</evidence>
<keyword evidence="1" id="KW-0472">Membrane</keyword>
<evidence type="ECO:0000313" key="2">
    <source>
        <dbReference type="EMBL" id="AIE60183.1"/>
    </source>
</evidence>
<keyword evidence="1" id="KW-1133">Transmembrane helix</keyword>
<feature type="transmembrane region" description="Helical" evidence="1">
    <location>
        <begin position="101"/>
        <end position="123"/>
    </location>
</feature>
<feature type="transmembrane region" description="Helical" evidence="1">
    <location>
        <begin position="13"/>
        <end position="30"/>
    </location>
</feature>
<gene>
    <name evidence="2" type="ORF">BMMGA3_08915</name>
</gene>
<proteinExistence type="predicted"/>
<evidence type="ECO:0000256" key="1">
    <source>
        <dbReference type="SAM" id="Phobius"/>
    </source>
</evidence>
<dbReference type="RefSeq" id="WP_004434382.1">
    <property type="nucleotide sequence ID" value="NZ_ADWW01000002.1"/>
</dbReference>
<name>I3E8U7_BACMM</name>
<dbReference type="OrthoDB" id="2381462at2"/>
<keyword evidence="1" id="KW-0812">Transmembrane</keyword>
<protein>
    <submittedName>
        <fullName evidence="2">Putative membrane protein</fullName>
    </submittedName>
</protein>
<dbReference type="KEGG" id="bmet:BMMGA3_08915"/>
<reference evidence="2 3" key="1">
    <citation type="journal article" date="2015" name="BMC Genomics">
        <title>Transcriptome analysis of thermophilic methylotrophic Bacillus methanolicus MGA3 using RNA-sequencing provides detailed insights into its previously uncharted transcriptional landscape.</title>
        <authorList>
            <person name="Irla M."/>
            <person name="Neshat A."/>
            <person name="Brautaset T."/>
            <person name="Ruckert C."/>
            <person name="Kalinowski J."/>
            <person name="Wendisch V.F."/>
        </authorList>
    </citation>
    <scope>NUCLEOTIDE SEQUENCE [LARGE SCALE GENOMIC DNA]</scope>
    <source>
        <strain evidence="3">MGA3 / ATCC 53907</strain>
    </source>
</reference>
<dbReference type="STRING" id="796606.BMMGA3_08915"/>
<dbReference type="AlphaFoldDB" id="I3E8U7"/>
<keyword evidence="3" id="KW-1185">Reference proteome</keyword>